<gene>
    <name evidence="1" type="ORF">CRM22_010981</name>
</gene>
<comment type="caution">
    <text evidence="1">The sequence shown here is derived from an EMBL/GenBank/DDBJ whole genome shotgun (WGS) entry which is preliminary data.</text>
</comment>
<feature type="non-terminal residue" evidence="1">
    <location>
        <position position="72"/>
    </location>
</feature>
<proteinExistence type="predicted"/>
<sequence>MLLLALQRDLLTSRLETMRIHLAEAKAQWSDCVAALERQVAHLNSKIAEDSIEHRRIELAHRSTINNLKLEV</sequence>
<reference evidence="1 2" key="1">
    <citation type="journal article" date="2019" name="BMC Genomics">
        <title>New insights from Opisthorchis felineus genome: update on genomics of the epidemiologically important liver flukes.</title>
        <authorList>
            <person name="Ershov N.I."/>
            <person name="Mordvinov V.A."/>
            <person name="Prokhortchouk E.B."/>
            <person name="Pakharukova M.Y."/>
            <person name="Gunbin K.V."/>
            <person name="Ustyantsev K."/>
            <person name="Genaev M.A."/>
            <person name="Blinov A.G."/>
            <person name="Mazur A."/>
            <person name="Boulygina E."/>
            <person name="Tsygankova S."/>
            <person name="Khrameeva E."/>
            <person name="Chekanov N."/>
            <person name="Fan G."/>
            <person name="Xiao A."/>
            <person name="Zhang H."/>
            <person name="Xu X."/>
            <person name="Yang H."/>
            <person name="Solovyev V."/>
            <person name="Lee S.M."/>
            <person name="Liu X."/>
            <person name="Afonnikov D.A."/>
            <person name="Skryabin K.G."/>
        </authorList>
    </citation>
    <scope>NUCLEOTIDE SEQUENCE [LARGE SCALE GENOMIC DNA]</scope>
    <source>
        <strain evidence="1">AK-0245</strain>
        <tissue evidence="1">Whole organism</tissue>
    </source>
</reference>
<keyword evidence="2" id="KW-1185">Reference proteome</keyword>
<dbReference type="AlphaFoldDB" id="A0A4S2KGE4"/>
<accession>A0A4S2KGE4</accession>
<dbReference type="EMBL" id="SJOL01011599">
    <property type="protein sequence ID" value="TGZ48270.1"/>
    <property type="molecule type" value="Genomic_DNA"/>
</dbReference>
<dbReference type="OrthoDB" id="5848685at2759"/>
<name>A0A4S2KGE4_OPIFE</name>
<evidence type="ECO:0000313" key="2">
    <source>
        <dbReference type="Proteomes" id="UP000308267"/>
    </source>
</evidence>
<evidence type="ECO:0000313" key="1">
    <source>
        <dbReference type="EMBL" id="TGZ48270.1"/>
    </source>
</evidence>
<protein>
    <submittedName>
        <fullName evidence="1">Uncharacterized protein</fullName>
    </submittedName>
</protein>
<organism evidence="1 2">
    <name type="scientific">Opisthorchis felineus</name>
    <dbReference type="NCBI Taxonomy" id="147828"/>
    <lineage>
        <taxon>Eukaryota</taxon>
        <taxon>Metazoa</taxon>
        <taxon>Spiralia</taxon>
        <taxon>Lophotrochozoa</taxon>
        <taxon>Platyhelminthes</taxon>
        <taxon>Trematoda</taxon>
        <taxon>Digenea</taxon>
        <taxon>Opisthorchiida</taxon>
        <taxon>Opisthorchiata</taxon>
        <taxon>Opisthorchiidae</taxon>
        <taxon>Opisthorchis</taxon>
    </lineage>
</organism>
<dbReference type="Proteomes" id="UP000308267">
    <property type="component" value="Unassembled WGS sequence"/>
</dbReference>